<dbReference type="RefSeq" id="WP_179761036.1">
    <property type="nucleotide sequence ID" value="NZ_BAAAJZ010000001.1"/>
</dbReference>
<accession>A0A852W0T9</accession>
<feature type="region of interest" description="Disordered" evidence="1">
    <location>
        <begin position="389"/>
        <end position="417"/>
    </location>
</feature>
<name>A0A852W0T9_PSEA5</name>
<dbReference type="AlphaFoldDB" id="A0A852W0T9"/>
<evidence type="ECO:0000313" key="2">
    <source>
        <dbReference type="EMBL" id="NYG01960.1"/>
    </source>
</evidence>
<organism evidence="2 3">
    <name type="scientific">Pseudonocardia alni</name>
    <name type="common">Amycolata alni</name>
    <dbReference type="NCBI Taxonomy" id="33907"/>
    <lineage>
        <taxon>Bacteria</taxon>
        <taxon>Bacillati</taxon>
        <taxon>Actinomycetota</taxon>
        <taxon>Actinomycetes</taxon>
        <taxon>Pseudonocardiales</taxon>
        <taxon>Pseudonocardiaceae</taxon>
        <taxon>Pseudonocardia</taxon>
    </lineage>
</organism>
<evidence type="ECO:0000313" key="3">
    <source>
        <dbReference type="Proteomes" id="UP000549695"/>
    </source>
</evidence>
<keyword evidence="3" id="KW-1185">Reference proteome</keyword>
<evidence type="ECO:0000256" key="1">
    <source>
        <dbReference type="SAM" id="MobiDB-lite"/>
    </source>
</evidence>
<proteinExistence type="predicted"/>
<gene>
    <name evidence="2" type="ORF">HDA37_002245</name>
</gene>
<evidence type="ECO:0008006" key="4">
    <source>
        <dbReference type="Google" id="ProtNLM"/>
    </source>
</evidence>
<comment type="caution">
    <text evidence="2">The sequence shown here is derived from an EMBL/GenBank/DDBJ whole genome shotgun (WGS) entry which is preliminary data.</text>
</comment>
<protein>
    <recommendedName>
        <fullName evidence="4">DUF885 domain-containing protein</fullName>
    </recommendedName>
</protein>
<dbReference type="Proteomes" id="UP000549695">
    <property type="component" value="Unassembled WGS sequence"/>
</dbReference>
<dbReference type="EMBL" id="JACCCZ010000001">
    <property type="protein sequence ID" value="NYG01960.1"/>
    <property type="molecule type" value="Genomic_DNA"/>
</dbReference>
<reference evidence="2 3" key="1">
    <citation type="submission" date="2020-07" db="EMBL/GenBank/DDBJ databases">
        <title>Sequencing the genomes of 1000 actinobacteria strains.</title>
        <authorList>
            <person name="Klenk H.-P."/>
        </authorList>
    </citation>
    <scope>NUCLEOTIDE SEQUENCE [LARGE SCALE GENOMIC DNA]</scope>
    <source>
        <strain evidence="2 3">DSM 44749</strain>
    </source>
</reference>
<dbReference type="GeneID" id="98052017"/>
<sequence length="417" mass="44486">MDLLHATAELASRVDRLRPGVLDGPPPYPSIARRVAAEPVQDPVALVGTAGRLRAEVAAAGLPGGRRRHLDALLVALRCRARLLAGEDVGYVEQVRDLFGVLPRRSEPDELYEAHRRLAAVLPGRGPLAARMRDHRAADVVPVERLAGAVTAVVAELRRRTHDMLGLPDGERADVDLVGARPWTAFTRYRGGLRSRISVATTGRVRAGSLLPLLAHEVYPGHHLQYCRAEVASERYPELALRLVHSPQGLVAEGAAEAAVAVVPGPGWGAVAERVLAGAGVHLDGPAAERIERELDLLGRVRLDAALMRHVDGAGPDAVLAHLARWLLVDDDRARRMLDFLDHPQWRTYPVTYAEGGPLVRARLATAPEGPAAALATLLDTPVLPSDLVTDGGAAHGPERGGPAPAPVGVLRPPRLG</sequence>